<dbReference type="AlphaFoldDB" id="A0A8J4AIX4"/>
<sequence length="145" mass="15991">MTYTVSWGADDDHPSGQHVVEVATPGDLDDALNALDASGQLFVVDIYRSDDEHDIPFGLQLGIGHPERSFVIYLGDQPAAGLAVDRSLPEWPEDITFDYGGEPTDYHPNQTRVTSRQARDAAREYMQTGKRPTHLHWDTGDALAA</sequence>
<gene>
    <name evidence="1" type="ORF">NUM_72920</name>
</gene>
<dbReference type="Proteomes" id="UP000614996">
    <property type="component" value="Unassembled WGS sequence"/>
</dbReference>
<evidence type="ECO:0000313" key="1">
    <source>
        <dbReference type="EMBL" id="GIL32038.1"/>
    </source>
</evidence>
<reference evidence="2" key="1">
    <citation type="journal article" date="2021" name="Int. J. Syst. Evol. Microbiol.">
        <title>Actinocatenispora comari sp. nov., an endophytic actinomycete isolated from aerial parts of Comarum salesowianum.</title>
        <authorList>
            <person name="Oyunbileg N."/>
            <person name="Iizaka Y."/>
            <person name="Hamada M."/>
            <person name="Davaapurev B.O."/>
            <person name="Fukumoto A."/>
            <person name="Tsetseg B."/>
            <person name="Kato F."/>
            <person name="Tamura T."/>
            <person name="Batkhuu J."/>
            <person name="Anzai Y."/>
        </authorList>
    </citation>
    <scope>NUCLEOTIDE SEQUENCE [LARGE SCALE GENOMIC DNA]</scope>
    <source>
        <strain evidence="2">NUM-2625</strain>
    </source>
</reference>
<name>A0A8J4AIX4_9ACTN</name>
<dbReference type="EMBL" id="BOPO01000151">
    <property type="protein sequence ID" value="GIL32038.1"/>
    <property type="molecule type" value="Genomic_DNA"/>
</dbReference>
<organism evidence="1 2">
    <name type="scientific">Actinocatenispora comari</name>
    <dbReference type="NCBI Taxonomy" id="2807577"/>
    <lineage>
        <taxon>Bacteria</taxon>
        <taxon>Bacillati</taxon>
        <taxon>Actinomycetota</taxon>
        <taxon>Actinomycetes</taxon>
        <taxon>Micromonosporales</taxon>
        <taxon>Micromonosporaceae</taxon>
        <taxon>Actinocatenispora</taxon>
    </lineage>
</organism>
<dbReference type="Pfam" id="PF14430">
    <property type="entry name" value="Imm1"/>
    <property type="match status" value="1"/>
</dbReference>
<evidence type="ECO:0000313" key="2">
    <source>
        <dbReference type="Proteomes" id="UP000614996"/>
    </source>
</evidence>
<proteinExistence type="predicted"/>
<protein>
    <recommendedName>
        <fullName evidence="3">Immunity protein Imm1</fullName>
    </recommendedName>
</protein>
<comment type="caution">
    <text evidence="1">The sequence shown here is derived from an EMBL/GenBank/DDBJ whole genome shotgun (WGS) entry which is preliminary data.</text>
</comment>
<evidence type="ECO:0008006" key="3">
    <source>
        <dbReference type="Google" id="ProtNLM"/>
    </source>
</evidence>
<accession>A0A8J4AIX4</accession>
<dbReference type="InterPro" id="IPR025680">
    <property type="entry name" value="DddI"/>
</dbReference>
<dbReference type="RefSeq" id="WP_207129569.1">
    <property type="nucleotide sequence ID" value="NZ_BOPO01000151.1"/>
</dbReference>
<keyword evidence="2" id="KW-1185">Reference proteome</keyword>